<evidence type="ECO:0000256" key="6">
    <source>
        <dbReference type="ARBA" id="ARBA00022989"/>
    </source>
</evidence>
<feature type="transmembrane region" description="Helical" evidence="8">
    <location>
        <begin position="340"/>
        <end position="359"/>
    </location>
</feature>
<proteinExistence type="inferred from homology"/>
<evidence type="ECO:0000256" key="7">
    <source>
        <dbReference type="ARBA" id="ARBA00023136"/>
    </source>
</evidence>
<accession>A0A538T752</accession>
<evidence type="ECO:0000256" key="3">
    <source>
        <dbReference type="ARBA" id="ARBA00022448"/>
    </source>
</evidence>
<evidence type="ECO:0000256" key="1">
    <source>
        <dbReference type="ARBA" id="ARBA00004651"/>
    </source>
</evidence>
<feature type="transmembrane region" description="Helical" evidence="8">
    <location>
        <begin position="286"/>
        <end position="303"/>
    </location>
</feature>
<evidence type="ECO:0000313" key="11">
    <source>
        <dbReference type="Proteomes" id="UP000316852"/>
    </source>
</evidence>
<gene>
    <name evidence="10" type="ORF">E6K76_05150</name>
</gene>
<organism evidence="10 11">
    <name type="scientific">Eiseniibacteriota bacterium</name>
    <dbReference type="NCBI Taxonomy" id="2212470"/>
    <lineage>
        <taxon>Bacteria</taxon>
        <taxon>Candidatus Eiseniibacteriota</taxon>
    </lineage>
</organism>
<evidence type="ECO:0000256" key="5">
    <source>
        <dbReference type="ARBA" id="ARBA00022692"/>
    </source>
</evidence>
<sequence length="367" mass="41092">MIWKEFIQMRRDRATLGMMLGIPIIQLLVFGYAIRMDVRHLPMAVYDESRTQESRELIQKLAATDNFVVTRHVESYTEANRLIDRGTVRAAIVIPEDYARRLKRARPSSAQLLVDASDPNTSQNAIAAAQLVGQRKNIDVLTSLSRMPVDTDAPPVDVRVRPLYNPALKSSIFIVPGIIGMILSVTMMIITSMSVVREREQGTLEQLIVTPITRGEIMIGKIAPYVLVGYVQLTAVLTLGHFIFHVPIRGSLLVVYAVTFLFIVANLGLGLFISTLAKTQAQSMQASYFFFLPNVLLSGFMFPREGMPYVAREIGLLFPLTYYLQILRGVVLKGADLLDVLPQTLMLLLLAVVFFGFSVQRFQKRLG</sequence>
<dbReference type="PRINTS" id="PR00164">
    <property type="entry name" value="ABC2TRNSPORT"/>
</dbReference>
<dbReference type="InterPro" id="IPR051449">
    <property type="entry name" value="ABC-2_transporter_component"/>
</dbReference>
<dbReference type="AlphaFoldDB" id="A0A538T752"/>
<dbReference type="Proteomes" id="UP000316852">
    <property type="component" value="Unassembled WGS sequence"/>
</dbReference>
<comment type="subcellular location">
    <subcellularLocation>
        <location evidence="1 8">Cell membrane</location>
        <topology evidence="1 8">Multi-pass membrane protein</topology>
    </subcellularLocation>
</comment>
<dbReference type="PANTHER" id="PTHR30294">
    <property type="entry name" value="MEMBRANE COMPONENT OF ABC TRANSPORTER YHHJ-RELATED"/>
    <property type="match status" value="1"/>
</dbReference>
<keyword evidence="6 8" id="KW-1133">Transmembrane helix</keyword>
<evidence type="ECO:0000256" key="4">
    <source>
        <dbReference type="ARBA" id="ARBA00022475"/>
    </source>
</evidence>
<feature type="transmembrane region" description="Helical" evidence="8">
    <location>
        <begin position="222"/>
        <end position="244"/>
    </location>
</feature>
<protein>
    <recommendedName>
        <fullName evidence="8">Transport permease protein</fullName>
    </recommendedName>
</protein>
<feature type="transmembrane region" description="Helical" evidence="8">
    <location>
        <begin position="172"/>
        <end position="196"/>
    </location>
</feature>
<keyword evidence="4 8" id="KW-1003">Cell membrane</keyword>
<dbReference type="InterPro" id="IPR000412">
    <property type="entry name" value="ABC_2_transport"/>
</dbReference>
<dbReference type="GO" id="GO:0043190">
    <property type="term" value="C:ATP-binding cassette (ABC) transporter complex"/>
    <property type="evidence" value="ECO:0007669"/>
    <property type="project" value="InterPro"/>
</dbReference>
<feature type="transmembrane region" description="Helical" evidence="8">
    <location>
        <begin position="250"/>
        <end position="274"/>
    </location>
</feature>
<keyword evidence="5 8" id="KW-0812">Transmembrane</keyword>
<evidence type="ECO:0000256" key="8">
    <source>
        <dbReference type="RuleBase" id="RU361157"/>
    </source>
</evidence>
<feature type="domain" description="ABC transmembrane type-2" evidence="9">
    <location>
        <begin position="125"/>
        <end position="365"/>
    </location>
</feature>
<keyword evidence="7 8" id="KW-0472">Membrane</keyword>
<keyword evidence="3 8" id="KW-0813">Transport</keyword>
<comment type="caution">
    <text evidence="10">The sequence shown here is derived from an EMBL/GenBank/DDBJ whole genome shotgun (WGS) entry which is preliminary data.</text>
</comment>
<dbReference type="PROSITE" id="PS51012">
    <property type="entry name" value="ABC_TM2"/>
    <property type="match status" value="1"/>
</dbReference>
<dbReference type="Pfam" id="PF12698">
    <property type="entry name" value="ABC2_membrane_3"/>
    <property type="match status" value="1"/>
</dbReference>
<comment type="similarity">
    <text evidence="2 8">Belongs to the ABC-2 integral membrane protein family.</text>
</comment>
<feature type="transmembrane region" description="Helical" evidence="8">
    <location>
        <begin position="14"/>
        <end position="34"/>
    </location>
</feature>
<dbReference type="InterPro" id="IPR047817">
    <property type="entry name" value="ABC2_TM_bact-type"/>
</dbReference>
<dbReference type="Gene3D" id="3.40.1710.10">
    <property type="entry name" value="abc type-2 transporter like domain"/>
    <property type="match status" value="1"/>
</dbReference>
<dbReference type="PANTHER" id="PTHR30294:SF29">
    <property type="entry name" value="MULTIDRUG ABC TRANSPORTER PERMEASE YBHS-RELATED"/>
    <property type="match status" value="1"/>
</dbReference>
<evidence type="ECO:0000313" key="10">
    <source>
        <dbReference type="EMBL" id="TMQ59470.1"/>
    </source>
</evidence>
<dbReference type="GO" id="GO:0140359">
    <property type="term" value="F:ABC-type transporter activity"/>
    <property type="evidence" value="ECO:0007669"/>
    <property type="project" value="InterPro"/>
</dbReference>
<evidence type="ECO:0000256" key="2">
    <source>
        <dbReference type="ARBA" id="ARBA00007783"/>
    </source>
</evidence>
<dbReference type="EMBL" id="VBOW01000022">
    <property type="protein sequence ID" value="TMQ59470.1"/>
    <property type="molecule type" value="Genomic_DNA"/>
</dbReference>
<evidence type="ECO:0000259" key="9">
    <source>
        <dbReference type="PROSITE" id="PS51012"/>
    </source>
</evidence>
<name>A0A538T752_UNCEI</name>
<reference evidence="10 11" key="1">
    <citation type="journal article" date="2019" name="Nat. Microbiol.">
        <title>Mediterranean grassland soil C-N compound turnover is dependent on rainfall and depth, and is mediated by genomically divergent microorganisms.</title>
        <authorList>
            <person name="Diamond S."/>
            <person name="Andeer P.F."/>
            <person name="Li Z."/>
            <person name="Crits-Christoph A."/>
            <person name="Burstein D."/>
            <person name="Anantharaman K."/>
            <person name="Lane K.R."/>
            <person name="Thomas B.C."/>
            <person name="Pan C."/>
            <person name="Northen T.R."/>
            <person name="Banfield J.F."/>
        </authorList>
    </citation>
    <scope>NUCLEOTIDE SEQUENCE [LARGE SCALE GENOMIC DNA]</scope>
    <source>
        <strain evidence="10">WS_6</strain>
    </source>
</reference>
<dbReference type="InterPro" id="IPR013525">
    <property type="entry name" value="ABC2_TM"/>
</dbReference>